<evidence type="ECO:0000256" key="1">
    <source>
        <dbReference type="ARBA" id="ARBA00004141"/>
    </source>
</evidence>
<feature type="transmembrane region" description="Helical" evidence="6">
    <location>
        <begin position="138"/>
        <end position="158"/>
    </location>
</feature>
<keyword evidence="4 6" id="KW-1133">Transmembrane helix</keyword>
<dbReference type="EMBL" id="SSGD01000117">
    <property type="protein sequence ID" value="TXI52907.1"/>
    <property type="molecule type" value="Genomic_DNA"/>
</dbReference>
<dbReference type="Pfam" id="PF03073">
    <property type="entry name" value="TspO_MBR"/>
    <property type="match status" value="1"/>
</dbReference>
<dbReference type="RefSeq" id="WP_046189735.1">
    <property type="nucleotide sequence ID" value="NZ_JACKUJ010000038.1"/>
</dbReference>
<dbReference type="Proteomes" id="UP000034416">
    <property type="component" value="Unassembled WGS sequence"/>
</dbReference>
<reference evidence="8 11" key="3">
    <citation type="submission" date="2016-12" db="EMBL/GenBank/DDBJ databases">
        <title>The new phylogeny of genus Mycobacterium.</title>
        <authorList>
            <person name="Tortoli E."/>
            <person name="Trovato A."/>
            <person name="Cirillo D.M."/>
        </authorList>
    </citation>
    <scope>NUCLEOTIDE SEQUENCE [LARGE SCALE GENOMIC DNA]</scope>
    <source>
        <strain evidence="8 11">DSM 44942</strain>
    </source>
</reference>
<dbReference type="PANTHER" id="PTHR10057">
    <property type="entry name" value="PERIPHERAL-TYPE BENZODIAZEPINE RECEPTOR"/>
    <property type="match status" value="1"/>
</dbReference>
<dbReference type="InterPro" id="IPR038330">
    <property type="entry name" value="TspO/MBR-related_sf"/>
</dbReference>
<reference evidence="9 12" key="4">
    <citation type="submission" date="2018-09" db="EMBL/GenBank/DDBJ databases">
        <title>Metagenome Assembled Genomes from an Advanced Water Purification Facility.</title>
        <authorList>
            <person name="Stamps B.W."/>
            <person name="Spear J.R."/>
        </authorList>
    </citation>
    <scope>NUCLEOTIDE SEQUENCE [LARGE SCALE GENOMIC DNA]</scope>
    <source>
        <strain evidence="9">Bin_29_2</strain>
    </source>
</reference>
<evidence type="ECO:0000313" key="10">
    <source>
        <dbReference type="Proteomes" id="UP000034416"/>
    </source>
</evidence>
<comment type="subcellular location">
    <subcellularLocation>
        <location evidence="1">Membrane</location>
        <topology evidence="1">Multi-pass membrane protein</topology>
    </subcellularLocation>
</comment>
<comment type="caution">
    <text evidence="7">The sequence shown here is derived from an EMBL/GenBank/DDBJ whole genome shotgun (WGS) entry which is preliminary data.</text>
</comment>
<dbReference type="EMBL" id="MVHH01000036">
    <property type="protein sequence ID" value="OQZ94934.1"/>
    <property type="molecule type" value="Genomic_DNA"/>
</dbReference>
<dbReference type="InterPro" id="IPR004307">
    <property type="entry name" value="TspO_MBR"/>
</dbReference>
<dbReference type="CDD" id="cd15904">
    <property type="entry name" value="TSPO_MBR"/>
    <property type="match status" value="1"/>
</dbReference>
<organism evidence="7 10">
    <name type="scientific">Mycolicibacter arupensis</name>
    <dbReference type="NCBI Taxonomy" id="342002"/>
    <lineage>
        <taxon>Bacteria</taxon>
        <taxon>Bacillati</taxon>
        <taxon>Actinomycetota</taxon>
        <taxon>Actinomycetes</taxon>
        <taxon>Mycobacteriales</taxon>
        <taxon>Mycobacteriaceae</taxon>
        <taxon>Mycolicibacter</taxon>
    </lineage>
</organism>
<keyword evidence="3 6" id="KW-0812">Transmembrane</keyword>
<protein>
    <submittedName>
        <fullName evidence="9">Tryptophan-rich sensory protein</fullName>
    </submittedName>
    <submittedName>
        <fullName evidence="7">TspO and MBR s</fullName>
    </submittedName>
    <submittedName>
        <fullName evidence="8">TspO protein</fullName>
    </submittedName>
</protein>
<dbReference type="Proteomes" id="UP000192327">
    <property type="component" value="Unassembled WGS sequence"/>
</dbReference>
<dbReference type="OrthoDB" id="9795496at2"/>
<dbReference type="Gene3D" id="1.20.1260.100">
    <property type="entry name" value="TspO/MBR protein"/>
    <property type="match status" value="1"/>
</dbReference>
<reference evidence="10" key="1">
    <citation type="submission" date="2015-04" db="EMBL/GenBank/DDBJ databases">
        <title>Genome sequence of Mycobacterium arupense GUC1.</title>
        <authorList>
            <person name="Greninger A.L."/>
            <person name="Cunningham G."/>
            <person name="Chiu C.Y."/>
            <person name="Miller S."/>
        </authorList>
    </citation>
    <scope>NUCLEOTIDE SEQUENCE [LARGE SCALE GENOMIC DNA]</scope>
    <source>
        <strain evidence="10">GUC1</strain>
    </source>
</reference>
<reference evidence="7" key="2">
    <citation type="submission" date="2015-04" db="EMBL/GenBank/DDBJ databases">
        <title>Genome sequence of Mycobacterium arupense strain GUC1.</title>
        <authorList>
            <person name="Greninger A.L."/>
            <person name="Cunningham G."/>
            <person name="Chiu C.Y."/>
            <person name="Miller S."/>
        </authorList>
    </citation>
    <scope>NUCLEOTIDE SEQUENCE</scope>
    <source>
        <strain evidence="7">GUC1</strain>
    </source>
</reference>
<dbReference type="AlphaFoldDB" id="A0A0F5MWI4"/>
<gene>
    <name evidence="8" type="ORF">BST15_15345</name>
    <name evidence="9" type="ORF">E6Q54_17345</name>
    <name evidence="7" type="ORF">WR43_11580</name>
</gene>
<proteinExistence type="inferred from homology"/>
<dbReference type="PANTHER" id="PTHR10057:SF0">
    <property type="entry name" value="TRANSLOCATOR PROTEIN"/>
    <property type="match status" value="1"/>
</dbReference>
<dbReference type="GO" id="GO:0016020">
    <property type="term" value="C:membrane"/>
    <property type="evidence" value="ECO:0007669"/>
    <property type="project" value="UniProtKB-SubCell"/>
</dbReference>
<evidence type="ECO:0000256" key="5">
    <source>
        <dbReference type="ARBA" id="ARBA00023136"/>
    </source>
</evidence>
<evidence type="ECO:0000256" key="4">
    <source>
        <dbReference type="ARBA" id="ARBA00022989"/>
    </source>
</evidence>
<evidence type="ECO:0000313" key="9">
    <source>
        <dbReference type="EMBL" id="TXI52907.1"/>
    </source>
</evidence>
<evidence type="ECO:0000256" key="2">
    <source>
        <dbReference type="ARBA" id="ARBA00007524"/>
    </source>
</evidence>
<comment type="similarity">
    <text evidence="2">Belongs to the TspO/BZRP family.</text>
</comment>
<feature type="transmembrane region" description="Helical" evidence="6">
    <location>
        <begin position="82"/>
        <end position="101"/>
    </location>
</feature>
<evidence type="ECO:0000256" key="3">
    <source>
        <dbReference type="ARBA" id="ARBA00022692"/>
    </source>
</evidence>
<evidence type="ECO:0000313" key="11">
    <source>
        <dbReference type="Proteomes" id="UP000192327"/>
    </source>
</evidence>
<keyword evidence="5 6" id="KW-0472">Membrane</keyword>
<dbReference type="GO" id="GO:0033013">
    <property type="term" value="P:tetrapyrrole metabolic process"/>
    <property type="evidence" value="ECO:0007669"/>
    <property type="project" value="UniProtKB-ARBA"/>
</dbReference>
<accession>A0A0F5MWI4</accession>
<evidence type="ECO:0000313" key="8">
    <source>
        <dbReference type="EMBL" id="OQZ94934.1"/>
    </source>
</evidence>
<name>A0A0F5MWI4_9MYCO</name>
<keyword evidence="11" id="KW-1185">Reference proteome</keyword>
<evidence type="ECO:0000313" key="12">
    <source>
        <dbReference type="Proteomes" id="UP000321797"/>
    </source>
</evidence>
<dbReference type="EMBL" id="LASW01000046">
    <property type="protein sequence ID" value="KKB99051.1"/>
    <property type="molecule type" value="Genomic_DNA"/>
</dbReference>
<dbReference type="PIRSF" id="PIRSF005859">
    <property type="entry name" value="PBR"/>
    <property type="match status" value="1"/>
</dbReference>
<evidence type="ECO:0000256" key="6">
    <source>
        <dbReference type="SAM" id="Phobius"/>
    </source>
</evidence>
<sequence>MRISTLLGTGAAVTAAAVTGSIATTPAVQSDWYEDLAKPAYQPPRQAFPIVWPALYADIAAVSADTIDELAERGDVAQRRSYIAALLLNLVLNAGWSWLFFNRRRLGPATAVSVALATSSADLARRAVAVRGARALPLVLYPLWVSFATVLCGHIAVLNRRR</sequence>
<dbReference type="STRING" id="342002.BST15_15345"/>
<dbReference type="Proteomes" id="UP000321797">
    <property type="component" value="Unassembled WGS sequence"/>
</dbReference>
<evidence type="ECO:0000313" key="7">
    <source>
        <dbReference type="EMBL" id="KKB99051.1"/>
    </source>
</evidence>
<dbReference type="PATRIC" id="fig|342002.3.peg.3395"/>